<feature type="region of interest" description="Disordered" evidence="9">
    <location>
        <begin position="190"/>
        <end position="226"/>
    </location>
</feature>
<feature type="compositionally biased region" description="Basic and acidic residues" evidence="9">
    <location>
        <begin position="190"/>
        <end position="199"/>
    </location>
</feature>
<evidence type="ECO:0000256" key="3">
    <source>
        <dbReference type="ARBA" id="ARBA00022475"/>
    </source>
</evidence>
<dbReference type="PROSITE" id="PS51701">
    <property type="entry name" value="6_CYS"/>
    <property type="match status" value="2"/>
</dbReference>
<dbReference type="PANTHER" id="PTHR38796:SF1">
    <property type="entry name" value="ANCHORED PROTEIN, PUTATIVE (AFU_ORTHOLOGUE AFUA_4G09600)-RELATED"/>
    <property type="match status" value="1"/>
</dbReference>
<sequence length="384" mass="44043">MKRLLLLALLHLVRQQLPAHAEEHICDFTKEKYLLGKNEKEYCVVNAKPFDSVTFICPKKIGAQCFQNVNTLDDISADKMESSKLSIDVLLYGSTLYGDTLLISPTVKQSTTFYCFCNLQMEDLKKYLKKRRLTKEKENAKKKSTVNVNDLKNADEDMEVVVPEKQIDEHLVRALYRVKKIRNIIEREKNKGEGDKPTNPEDEEELVIEEEQEEEDGEGDEEDESKVEKIITKYGIMKVVVSTNNTITKGCDFGNNVVNYFSKPYPVERYGGSKVCRIEAKPGEFVGFKCIYDNQGSVEPHNCFDKVFYEGKETDLQTLMPGYISYGNKQKGKYAFYLKLPHFVQHSYTVQCKCRSTVSQFDNYVFELAVEGGESDIVAKSFQE</sequence>
<dbReference type="VEuPathDB" id="PlasmoDB:PVP01_0304300"/>
<evidence type="ECO:0000256" key="4">
    <source>
        <dbReference type="ARBA" id="ARBA00022729"/>
    </source>
</evidence>
<proteinExistence type="predicted"/>
<dbReference type="GO" id="GO:0009986">
    <property type="term" value="C:cell surface"/>
    <property type="evidence" value="ECO:0007669"/>
    <property type="project" value="UniProtKB-SubCell"/>
</dbReference>
<dbReference type="GO" id="GO:0005886">
    <property type="term" value="C:plasma membrane"/>
    <property type="evidence" value="ECO:0007669"/>
    <property type="project" value="UniProtKB-SubCell"/>
</dbReference>
<keyword evidence="3" id="KW-1003">Cell membrane</keyword>
<keyword evidence="5" id="KW-0677">Repeat</keyword>
<keyword evidence="7" id="KW-1015">Disulfide bond</keyword>
<dbReference type="SMART" id="SM00970">
    <property type="entry name" value="s48_45"/>
    <property type="match status" value="2"/>
</dbReference>
<dbReference type="PANTHER" id="PTHR38796">
    <property type="match status" value="1"/>
</dbReference>
<evidence type="ECO:0000256" key="9">
    <source>
        <dbReference type="SAM" id="MobiDB-lite"/>
    </source>
</evidence>
<feature type="domain" description="6-Cys" evidence="11">
    <location>
        <begin position="247"/>
        <end position="384"/>
    </location>
</feature>
<dbReference type="EMBL" id="KF421562">
    <property type="protein sequence ID" value="AHF49867.1"/>
    <property type="molecule type" value="Genomic_DNA"/>
</dbReference>
<keyword evidence="4 10" id="KW-0732">Signal</keyword>
<keyword evidence="6" id="KW-0472">Membrane</keyword>
<dbReference type="VEuPathDB" id="PlasmoDB:PVPAM_030008900"/>
<feature type="chain" id="PRO_5002092438" evidence="10">
    <location>
        <begin position="22"/>
        <end position="384"/>
    </location>
</feature>
<organism evidence="12">
    <name type="scientific">Plasmodium vivax</name>
    <name type="common">malaria parasite P. vivax</name>
    <dbReference type="NCBI Taxonomy" id="5855"/>
    <lineage>
        <taxon>Eukaryota</taxon>
        <taxon>Sar</taxon>
        <taxon>Alveolata</taxon>
        <taxon>Apicomplexa</taxon>
        <taxon>Aconoidasida</taxon>
        <taxon>Haemosporida</taxon>
        <taxon>Plasmodiidae</taxon>
        <taxon>Plasmodium</taxon>
        <taxon>Plasmodium (Plasmodium)</taxon>
    </lineage>
</organism>
<dbReference type="AlphaFoldDB" id="A0A0B4L179"/>
<dbReference type="InterPro" id="IPR010884">
    <property type="entry name" value="6_CYS_dom"/>
</dbReference>
<dbReference type="Pfam" id="PF07422">
    <property type="entry name" value="s48_45"/>
    <property type="match status" value="2"/>
</dbReference>
<evidence type="ECO:0000256" key="6">
    <source>
        <dbReference type="ARBA" id="ARBA00023136"/>
    </source>
</evidence>
<name>A0A0B4L179_PLAVI</name>
<reference evidence="12" key="1">
    <citation type="journal article" date="2014" name="Infect. Genet. Evol.">
        <title>Genetic diversity and natural selection of three blood-stage 6-Cys proteins in Plasmodium vivax populations from the China-Myanmar endemic border.</title>
        <authorList>
            <person name="Wang Y."/>
            <person name="Ma A."/>
            <person name="Chen S.B."/>
            <person name="Yang Y.C."/>
            <person name="Chen J.H."/>
            <person name="Yin M.B."/>
        </authorList>
    </citation>
    <scope>NUCLEOTIDE SEQUENCE</scope>
    <source>
        <strain evidence="12">85</strain>
    </source>
</reference>
<feature type="compositionally biased region" description="Acidic residues" evidence="9">
    <location>
        <begin position="200"/>
        <end position="225"/>
    </location>
</feature>
<evidence type="ECO:0000256" key="2">
    <source>
        <dbReference type="ARBA" id="ARBA00004241"/>
    </source>
</evidence>
<evidence type="ECO:0000256" key="8">
    <source>
        <dbReference type="ARBA" id="ARBA00023180"/>
    </source>
</evidence>
<comment type="subcellular location">
    <subcellularLocation>
        <location evidence="1">Cell membrane</location>
    </subcellularLocation>
    <subcellularLocation>
        <location evidence="2">Cell surface</location>
    </subcellularLocation>
</comment>
<accession>A0A0B4L179</accession>
<evidence type="ECO:0000256" key="10">
    <source>
        <dbReference type="SAM" id="SignalP"/>
    </source>
</evidence>
<evidence type="ECO:0000256" key="7">
    <source>
        <dbReference type="ARBA" id="ARBA00023157"/>
    </source>
</evidence>
<keyword evidence="8" id="KW-0325">Glycoprotein</keyword>
<evidence type="ECO:0000256" key="5">
    <source>
        <dbReference type="ARBA" id="ARBA00022737"/>
    </source>
</evidence>
<evidence type="ECO:0000313" key="12">
    <source>
        <dbReference type="EMBL" id="AHF49867.1"/>
    </source>
</evidence>
<dbReference type="InterPro" id="IPR051444">
    <property type="entry name" value="Parasite_Repro/Invasion_Surf"/>
</dbReference>
<feature type="signal peptide" evidence="10">
    <location>
        <begin position="1"/>
        <end position="21"/>
    </location>
</feature>
<protein>
    <submittedName>
        <fullName evidence="12">Pv41</fullName>
    </submittedName>
</protein>
<dbReference type="InterPro" id="IPR038160">
    <property type="entry name" value="6_CYS_dom_sf"/>
</dbReference>
<evidence type="ECO:0000259" key="11">
    <source>
        <dbReference type="PROSITE" id="PS51701"/>
    </source>
</evidence>
<feature type="domain" description="6-Cys" evidence="11">
    <location>
        <begin position="22"/>
        <end position="140"/>
    </location>
</feature>
<dbReference type="Gene3D" id="2.60.40.2860">
    <property type="match status" value="2"/>
</dbReference>
<evidence type="ECO:0000256" key="1">
    <source>
        <dbReference type="ARBA" id="ARBA00004236"/>
    </source>
</evidence>